<dbReference type="PANTHER" id="PTHR30627">
    <property type="entry name" value="PEPTIDOGLYCAN D,D-TRANSPEPTIDASE"/>
    <property type="match status" value="1"/>
</dbReference>
<dbReference type="GO" id="GO:0005886">
    <property type="term" value="C:plasma membrane"/>
    <property type="evidence" value="ECO:0007669"/>
    <property type="project" value="TreeGrafter"/>
</dbReference>
<evidence type="ECO:0000313" key="5">
    <source>
        <dbReference type="Proteomes" id="UP000228614"/>
    </source>
</evidence>
<dbReference type="GO" id="GO:0071555">
    <property type="term" value="P:cell wall organization"/>
    <property type="evidence" value="ECO:0007669"/>
    <property type="project" value="TreeGrafter"/>
</dbReference>
<proteinExistence type="predicted"/>
<dbReference type="AlphaFoldDB" id="A0A2H0V741"/>
<comment type="subcellular location">
    <subcellularLocation>
        <location evidence="1">Membrane</location>
    </subcellularLocation>
</comment>
<dbReference type="PANTHER" id="PTHR30627:SF1">
    <property type="entry name" value="PEPTIDOGLYCAN D,D-TRANSPEPTIDASE FTSI"/>
    <property type="match status" value="1"/>
</dbReference>
<feature type="domain" description="Penicillin-binding protein transpeptidase" evidence="3">
    <location>
        <begin position="2"/>
        <end position="200"/>
    </location>
</feature>
<evidence type="ECO:0000259" key="3">
    <source>
        <dbReference type="Pfam" id="PF00905"/>
    </source>
</evidence>
<evidence type="ECO:0000313" key="4">
    <source>
        <dbReference type="EMBL" id="PIR94903.1"/>
    </source>
</evidence>
<comment type="caution">
    <text evidence="4">The sequence shown here is derived from an EMBL/GenBank/DDBJ whole genome shotgun (WGS) entry which is preliminary data.</text>
</comment>
<dbReference type="Proteomes" id="UP000228614">
    <property type="component" value="Unassembled WGS sequence"/>
</dbReference>
<organism evidence="4 5">
    <name type="scientific">Candidatus Falkowbacteria bacterium CG10_big_fil_rev_8_21_14_0_10_37_6</name>
    <dbReference type="NCBI Taxonomy" id="1974563"/>
    <lineage>
        <taxon>Bacteria</taxon>
        <taxon>Candidatus Falkowiibacteriota</taxon>
    </lineage>
</organism>
<name>A0A2H0V741_9BACT</name>
<dbReference type="EMBL" id="PFAN01000083">
    <property type="protein sequence ID" value="PIR94903.1"/>
    <property type="molecule type" value="Genomic_DNA"/>
</dbReference>
<evidence type="ECO:0000256" key="1">
    <source>
        <dbReference type="ARBA" id="ARBA00004370"/>
    </source>
</evidence>
<dbReference type="Pfam" id="PF00905">
    <property type="entry name" value="Transpeptidase"/>
    <property type="match status" value="1"/>
</dbReference>
<dbReference type="Gene3D" id="3.40.710.10">
    <property type="entry name" value="DD-peptidase/beta-lactamase superfamily"/>
    <property type="match status" value="1"/>
</dbReference>
<dbReference type="InterPro" id="IPR012338">
    <property type="entry name" value="Beta-lactam/transpept-like"/>
</dbReference>
<dbReference type="Gene3D" id="3.30.450.330">
    <property type="match status" value="1"/>
</dbReference>
<dbReference type="GO" id="GO:0008658">
    <property type="term" value="F:penicillin binding"/>
    <property type="evidence" value="ECO:0007669"/>
    <property type="project" value="InterPro"/>
</dbReference>
<protein>
    <recommendedName>
        <fullName evidence="3">Penicillin-binding protein transpeptidase domain-containing protein</fullName>
    </recommendedName>
</protein>
<sequence length="213" mass="23068">MAKTIGINNFRKYLNDFGFGEKTGIELKTEVDGNISSIYDKMHGDNLNMAVASFGQSITATPLQMLSAYAAIANQGILVKPYIVEEIIQPDGNIIKTQTQEIRRVVSPRTASLVTGMLVNVVDSGHAVLAAVDGYYVAGKTGTAQIASSNSRGYSNRTNHSFVGFAPAALPKFAMIVYLQNPKDVLYSASSAAPLFGEIADFVLNYYQVEKER</sequence>
<dbReference type="SUPFAM" id="SSF56601">
    <property type="entry name" value="beta-lactamase/transpeptidase-like"/>
    <property type="match status" value="1"/>
</dbReference>
<accession>A0A2H0V741</accession>
<reference evidence="5" key="1">
    <citation type="submission" date="2017-09" db="EMBL/GenBank/DDBJ databases">
        <title>Depth-based differentiation of microbial function through sediment-hosted aquifers and enrichment of novel symbionts in the deep terrestrial subsurface.</title>
        <authorList>
            <person name="Probst A.J."/>
            <person name="Ladd B."/>
            <person name="Jarett J.K."/>
            <person name="Geller-Mcgrath D.E."/>
            <person name="Sieber C.M.K."/>
            <person name="Emerson J.B."/>
            <person name="Anantharaman K."/>
            <person name="Thomas B.C."/>
            <person name="Malmstrom R."/>
            <person name="Stieglmeier M."/>
            <person name="Klingl A."/>
            <person name="Woyke T."/>
            <person name="Ryan C.M."/>
            <person name="Banfield J.F."/>
        </authorList>
    </citation>
    <scope>NUCLEOTIDE SEQUENCE [LARGE SCALE GENOMIC DNA]</scope>
</reference>
<keyword evidence="2" id="KW-0472">Membrane</keyword>
<evidence type="ECO:0000256" key="2">
    <source>
        <dbReference type="ARBA" id="ARBA00023136"/>
    </source>
</evidence>
<gene>
    <name evidence="4" type="ORF">COT95_01660</name>
</gene>
<dbReference type="InterPro" id="IPR001460">
    <property type="entry name" value="PCN-bd_Tpept"/>
</dbReference>
<dbReference type="InterPro" id="IPR050515">
    <property type="entry name" value="Beta-lactam/transpept"/>
</dbReference>